<evidence type="ECO:0000313" key="2">
    <source>
        <dbReference type="Proteomes" id="UP000054903"/>
    </source>
</evidence>
<dbReference type="Proteomes" id="UP000054903">
    <property type="component" value="Unassembled WGS sequence"/>
</dbReference>
<accession>A0A158E325</accession>
<organism evidence="1 2">
    <name type="scientific">Caballeronia fortuita</name>
    <dbReference type="NCBI Taxonomy" id="1777138"/>
    <lineage>
        <taxon>Bacteria</taxon>
        <taxon>Pseudomonadati</taxon>
        <taxon>Pseudomonadota</taxon>
        <taxon>Betaproteobacteria</taxon>
        <taxon>Burkholderiales</taxon>
        <taxon>Burkholderiaceae</taxon>
        <taxon>Caballeronia</taxon>
    </lineage>
</organism>
<proteinExistence type="predicted"/>
<evidence type="ECO:0000313" key="1">
    <source>
        <dbReference type="EMBL" id="SAL01262.1"/>
    </source>
</evidence>
<sequence>MESKTVAEALLSSGFTEVLPGTTGPTGVQNRTGLMPRIFINNSRDRVAKIASDGAYAVFVDWARRNPSVTVPKCYCHRERGKRDAYGYWTYMRMERLFELTTSEASGVESWFKEFVDSRGQTAHDPFRLLSTLKSLWQLAIASSYGVEVTKSSNVMVRVCGNARQFVFSDMLN</sequence>
<dbReference type="EMBL" id="FCNX02000022">
    <property type="protein sequence ID" value="SAL01262.1"/>
    <property type="molecule type" value="Genomic_DNA"/>
</dbReference>
<protein>
    <submittedName>
        <fullName evidence="1">Uncharacterized protein</fullName>
    </submittedName>
</protein>
<dbReference type="AlphaFoldDB" id="A0A158E325"/>
<comment type="caution">
    <text evidence="1">The sequence shown here is derived from an EMBL/GenBank/DDBJ whole genome shotgun (WGS) entry which is preliminary data.</text>
</comment>
<dbReference type="RefSeq" id="WP_061138313.1">
    <property type="nucleotide sequence ID" value="NZ_FCNX02000022.1"/>
</dbReference>
<reference evidence="1" key="1">
    <citation type="submission" date="2016-01" db="EMBL/GenBank/DDBJ databases">
        <authorList>
            <person name="Peeters C."/>
        </authorList>
    </citation>
    <scope>NUCLEOTIDE SEQUENCE</scope>
    <source>
        <strain evidence="1">LMG 29320</strain>
    </source>
</reference>
<gene>
    <name evidence="1" type="ORF">AWB77_06309</name>
</gene>
<name>A0A158E325_9BURK</name>
<keyword evidence="2" id="KW-1185">Reference proteome</keyword>